<dbReference type="PROSITE" id="PS51257">
    <property type="entry name" value="PROKAR_LIPOPROTEIN"/>
    <property type="match status" value="1"/>
</dbReference>
<dbReference type="RefSeq" id="WP_179621241.1">
    <property type="nucleotide sequence ID" value="NZ_JACCBW010000005.1"/>
</dbReference>
<name>A0A7Y9H659_9ACTN</name>
<keyword evidence="3 6" id="KW-0812">Transmembrane</keyword>
<feature type="transmembrane region" description="Helical" evidence="6">
    <location>
        <begin position="518"/>
        <end position="536"/>
    </location>
</feature>
<dbReference type="AlphaFoldDB" id="A0A7Y9H659"/>
<dbReference type="Proteomes" id="UP000549911">
    <property type="component" value="Unassembled WGS sequence"/>
</dbReference>
<protein>
    <recommendedName>
        <fullName evidence="7">ABC3 transporter permease C-terminal domain-containing protein</fullName>
    </recommendedName>
</protein>
<dbReference type="Pfam" id="PF02687">
    <property type="entry name" value="FtsX"/>
    <property type="match status" value="1"/>
</dbReference>
<accession>A0A7Y9H659</accession>
<feature type="transmembrane region" description="Helical" evidence="6">
    <location>
        <begin position="1026"/>
        <end position="1048"/>
    </location>
</feature>
<evidence type="ECO:0000256" key="4">
    <source>
        <dbReference type="ARBA" id="ARBA00022989"/>
    </source>
</evidence>
<evidence type="ECO:0000313" key="8">
    <source>
        <dbReference type="EMBL" id="NYE38603.1"/>
    </source>
</evidence>
<gene>
    <name evidence="8" type="ORF">F4692_003753</name>
</gene>
<feature type="transmembrane region" description="Helical" evidence="6">
    <location>
        <begin position="391"/>
        <end position="416"/>
    </location>
</feature>
<evidence type="ECO:0000256" key="6">
    <source>
        <dbReference type="SAM" id="Phobius"/>
    </source>
</evidence>
<feature type="transmembrane region" description="Helical" evidence="6">
    <location>
        <begin position="428"/>
        <end position="448"/>
    </location>
</feature>
<feature type="transmembrane region" description="Helical" evidence="6">
    <location>
        <begin position="346"/>
        <end position="371"/>
    </location>
</feature>
<evidence type="ECO:0000256" key="1">
    <source>
        <dbReference type="ARBA" id="ARBA00004651"/>
    </source>
</evidence>
<feature type="transmembrane region" description="Helical" evidence="6">
    <location>
        <begin position="933"/>
        <end position="955"/>
    </location>
</feature>
<sequence length="1068" mass="109089">MLVLVLRRARVQWRLLAAVVALVATACTLVGTCALVLGVTQSRGFDQEVLRTEPADLGVTAFLVDLGSEDAAAARDEAARVVAEVLGPTEPTQETTLTSRLRDLVADAARTDSQAYLLASDALAGRADLTAGRWPTASAGRTEVAVPDTTARLLGLGPGDRVGLGDERGLGGLDRRVPLVVVGTFRPRAVLEWERDPLGGAGFSPSYSDGLEAAPTYGPFVVDQQELLDSGSSINALRVTAYPSLELAGDSALRRAEERLVDAPGRLAAVVGERARLSRLASDLPRTLAHLHAQSASTASTVLVVLLLGVALSVAAALLTGRLVGSVREDERDLLAATGQGRRQQVLLASAEGAVLAVLAAVVAVPAASLLHSRLTHRRDLAAAGLAQGPVVTWVLVLAVCATAVLLVAALVVATLRLRPVADPSPRVGLARLGLDALLVVGAVVAWWQLRGQRTTPGGAGDVVLTVAPVLCLAVLTALGVRLVAACLRRGAALAGRARGFVAPLAARRAAERARASTALLLVAAAVAAAVFALALRSTWDTSQDDQAALRVGTDLSLTLRSPAGVAEARRVVDALGARGSPPVASPVIHRTLALGRFIGRQGSRPVLVAVDTRRAGSLLRGRLGAGRSWGQVGRALAPAAEVAGIALPHDGAGVTLRGRGPAGSSLTARVTTVLEDPTGFRAGVPAGEVDLDGRPHPLAWSAEVGPDLELVAVRLELDGPTGATPGAASTTSTVTATVSVPTAAPRSETDGPAEVADPWEVRPLQDQGPVGGATTDVRTTGGTTELTTSMEVDLTFFAYTGADVLTTVLPDPTAVPVAVSQDLVDAVDPSVGDELAAIVGGTSLALRVATVIPAVPSAPGEVAVLADADTLSRALVRAGSLEPVVDGWWVADPSTGTAAAIAAEELGTVTTREGLATDLARGPLRVAAPTTLLVLLALAVALFAAAVVLVVGADRSRASTGVARLRALGVSRRQAVRLLLAEHLTLLLPLTLVGTLVGAAATVLVAPHLVRSDVGAAPVPTPVVAWPWAAEVTLVAGLVVGVLVVTWTSTARLVRRSTPSRLRDGGS</sequence>
<dbReference type="PANTHER" id="PTHR30287">
    <property type="entry name" value="MEMBRANE COMPONENT OF PREDICTED ABC SUPERFAMILY METABOLITE UPTAKE TRANSPORTER"/>
    <property type="match status" value="1"/>
</dbReference>
<reference evidence="8 9" key="2">
    <citation type="submission" date="2020-08" db="EMBL/GenBank/DDBJ databases">
        <title>The Agave Microbiome: Exploring the role of microbial communities in plant adaptations to desert environments.</title>
        <authorList>
            <person name="Partida-Martinez L.P."/>
        </authorList>
    </citation>
    <scope>NUCLEOTIDE SEQUENCE [LARGE SCALE GENOMIC DNA]</scope>
    <source>
        <strain evidence="8 9">AT2.17</strain>
    </source>
</reference>
<dbReference type="InterPro" id="IPR038766">
    <property type="entry name" value="Membrane_comp_ABC_pdt"/>
</dbReference>
<keyword evidence="5 6" id="KW-0472">Membrane</keyword>
<evidence type="ECO:0000256" key="2">
    <source>
        <dbReference type="ARBA" id="ARBA00022475"/>
    </source>
</evidence>
<comment type="subcellular location">
    <subcellularLocation>
        <location evidence="1">Cell membrane</location>
        <topology evidence="1">Multi-pass membrane protein</topology>
    </subcellularLocation>
</comment>
<dbReference type="InterPro" id="IPR003838">
    <property type="entry name" value="ABC3_permease_C"/>
</dbReference>
<evidence type="ECO:0000256" key="3">
    <source>
        <dbReference type="ARBA" id="ARBA00022692"/>
    </source>
</evidence>
<keyword evidence="2" id="KW-1003">Cell membrane</keyword>
<evidence type="ECO:0000256" key="5">
    <source>
        <dbReference type="ARBA" id="ARBA00023136"/>
    </source>
</evidence>
<proteinExistence type="predicted"/>
<dbReference type="EMBL" id="JACCBW010000005">
    <property type="protein sequence ID" value="NYE38603.1"/>
    <property type="molecule type" value="Genomic_DNA"/>
</dbReference>
<keyword evidence="4 6" id="KW-1133">Transmembrane helix</keyword>
<reference evidence="8 9" key="1">
    <citation type="submission" date="2020-07" db="EMBL/GenBank/DDBJ databases">
        <authorList>
            <person name="Partida-Martinez L."/>
            <person name="Huntemann M."/>
            <person name="Clum A."/>
            <person name="Wang J."/>
            <person name="Palaniappan K."/>
            <person name="Ritter S."/>
            <person name="Chen I.-M."/>
            <person name="Stamatis D."/>
            <person name="Reddy T."/>
            <person name="O'Malley R."/>
            <person name="Daum C."/>
            <person name="Shapiro N."/>
            <person name="Ivanova N."/>
            <person name="Kyrpides N."/>
            <person name="Woyke T."/>
        </authorList>
    </citation>
    <scope>NUCLEOTIDE SEQUENCE [LARGE SCALE GENOMIC DNA]</scope>
    <source>
        <strain evidence="8 9">AT2.17</strain>
    </source>
</reference>
<keyword evidence="9" id="KW-1185">Reference proteome</keyword>
<feature type="transmembrane region" description="Helical" evidence="6">
    <location>
        <begin position="468"/>
        <end position="488"/>
    </location>
</feature>
<dbReference type="GO" id="GO:0005886">
    <property type="term" value="C:plasma membrane"/>
    <property type="evidence" value="ECO:0007669"/>
    <property type="project" value="UniProtKB-SubCell"/>
</dbReference>
<evidence type="ECO:0000259" key="7">
    <source>
        <dbReference type="Pfam" id="PF02687"/>
    </source>
</evidence>
<comment type="caution">
    <text evidence="8">The sequence shown here is derived from an EMBL/GenBank/DDBJ whole genome shotgun (WGS) entry which is preliminary data.</text>
</comment>
<organism evidence="8 9">
    <name type="scientific">Nocardioides cavernae</name>
    <dbReference type="NCBI Taxonomy" id="1921566"/>
    <lineage>
        <taxon>Bacteria</taxon>
        <taxon>Bacillati</taxon>
        <taxon>Actinomycetota</taxon>
        <taxon>Actinomycetes</taxon>
        <taxon>Propionibacteriales</taxon>
        <taxon>Nocardioidaceae</taxon>
        <taxon>Nocardioides</taxon>
    </lineage>
</organism>
<feature type="transmembrane region" description="Helical" evidence="6">
    <location>
        <begin position="302"/>
        <end position="325"/>
    </location>
</feature>
<feature type="transmembrane region" description="Helical" evidence="6">
    <location>
        <begin position="976"/>
        <end position="1006"/>
    </location>
</feature>
<dbReference type="PANTHER" id="PTHR30287:SF2">
    <property type="entry name" value="BLL1001 PROTEIN"/>
    <property type="match status" value="1"/>
</dbReference>
<feature type="domain" description="ABC3 transporter permease C-terminal" evidence="7">
    <location>
        <begin position="935"/>
        <end position="1049"/>
    </location>
</feature>
<evidence type="ECO:0000313" key="9">
    <source>
        <dbReference type="Proteomes" id="UP000549911"/>
    </source>
</evidence>